<dbReference type="Proteomes" id="UP000094600">
    <property type="component" value="Chromosome"/>
</dbReference>
<dbReference type="InterPro" id="IPR029044">
    <property type="entry name" value="Nucleotide-diphossugar_trans"/>
</dbReference>
<dbReference type="Proteomes" id="UP000225433">
    <property type="component" value="Unassembled WGS sequence"/>
</dbReference>
<dbReference type="Gene3D" id="3.90.550.20">
    <property type="match status" value="1"/>
</dbReference>
<reference evidence="1 3" key="1">
    <citation type="submission" date="2016-06" db="EMBL/GenBank/DDBJ databases">
        <title>Bacterial characters and pathogenicity of Xenorhabdus hominickii from an entomopathogenic nematode, Steinernema monticolum.</title>
        <authorList>
            <person name="Park Y."/>
            <person name="Kim Y."/>
        </authorList>
    </citation>
    <scope>NUCLEOTIDE SEQUENCE [LARGE SCALE GENOMIC DNA]</scope>
    <source>
        <strain evidence="1 3">ANU1</strain>
    </source>
</reference>
<accession>A0A2G0QEZ6</accession>
<evidence type="ECO:0000313" key="4">
    <source>
        <dbReference type="Proteomes" id="UP000225433"/>
    </source>
</evidence>
<evidence type="ECO:0000313" key="3">
    <source>
        <dbReference type="Proteomes" id="UP000094600"/>
    </source>
</evidence>
<keyword evidence="3" id="KW-1185">Reference proteome</keyword>
<dbReference type="SUPFAM" id="SSF53448">
    <property type="entry name" value="Nucleotide-diphospho-sugar transferases"/>
    <property type="match status" value="1"/>
</dbReference>
<dbReference type="AlphaFoldDB" id="A0A2G0QEZ6"/>
<evidence type="ECO:0000313" key="1">
    <source>
        <dbReference type="EMBL" id="AOM41834.1"/>
    </source>
</evidence>
<dbReference type="Pfam" id="PF04488">
    <property type="entry name" value="Gly_transf_sug"/>
    <property type="match status" value="1"/>
</dbReference>
<dbReference type="KEGG" id="xho:A9255_15485"/>
<dbReference type="EMBL" id="NJAI01000001">
    <property type="protein sequence ID" value="PHM57802.1"/>
    <property type="molecule type" value="Genomic_DNA"/>
</dbReference>
<dbReference type="EMBL" id="CP016176">
    <property type="protein sequence ID" value="AOM41834.1"/>
    <property type="molecule type" value="Genomic_DNA"/>
</dbReference>
<dbReference type="RefSeq" id="WP_069317487.1">
    <property type="nucleotide sequence ID" value="NZ_CAWNQJ010000001.1"/>
</dbReference>
<name>A0A2G0QEZ6_XENHO</name>
<gene>
    <name evidence="1" type="ORF">A9255_15485</name>
    <name evidence="2" type="ORF">Xhom_00804</name>
</gene>
<proteinExistence type="predicted"/>
<evidence type="ECO:0000313" key="2">
    <source>
        <dbReference type="EMBL" id="PHM57802.1"/>
    </source>
</evidence>
<sequence length="402" mass="46407">MNIPNKIHYFWVGNNVPKKLMMNIIVMKMENPGFEINLWVINKSLITKAFNEMIEKISFSGKEVNVGDLFGCEFDKLRRNVAKDYDNSIGKISLNSFFIREIAEVSDVLRSSSERFLTLESMFYRNINGHFQNYALASDIARLVILYAEGGIYLDADVQLEKTDLTVIYREAKFRYIDAPLGISFGNVRGDEWKDNNFGGNAIIAAPAKSKEILTILRIANNKFDLTKIPIYKSADETRSSSSRRTNHSTNLLHPTKQIKLLNLANPSESVTLNRNNEINYDPSKKYPNGRKDTWVASRVIPEFRFEAACSNTGPDIYKEHLNNIDKNRIPGDRRPSVNFRFEKNGSRYFKKVDACGNWREPKVFREKDRDIFHVDTEFTLSTNMSLTNHEMIKLLKKLKWS</sequence>
<protein>
    <submittedName>
        <fullName evidence="2">Dot/Icm type IV secretion system effector SetA</fullName>
    </submittedName>
</protein>
<reference evidence="2 4" key="2">
    <citation type="journal article" date="2017" name="Nat. Microbiol.">
        <title>Natural product diversity associated with the nematode symbionts Photorhabdus and Xenorhabdus.</title>
        <authorList>
            <person name="Tobias N.J."/>
            <person name="Wolff H."/>
            <person name="Djahanschiri B."/>
            <person name="Grundmann F."/>
            <person name="Kronenwerth M."/>
            <person name="Shi Y.M."/>
            <person name="Simonyi S."/>
            <person name="Grun P."/>
            <person name="Shapiro-Ilan D."/>
            <person name="Pidot S.J."/>
            <person name="Stinear T.P."/>
            <person name="Ebersberger I."/>
            <person name="Bode H.B."/>
        </authorList>
    </citation>
    <scope>NUCLEOTIDE SEQUENCE [LARGE SCALE GENOMIC DNA]</scope>
    <source>
        <strain evidence="2 4">DSM 17903</strain>
    </source>
</reference>
<organism evidence="2 4">
    <name type="scientific">Xenorhabdus hominickii</name>
    <dbReference type="NCBI Taxonomy" id="351679"/>
    <lineage>
        <taxon>Bacteria</taxon>
        <taxon>Pseudomonadati</taxon>
        <taxon>Pseudomonadota</taxon>
        <taxon>Gammaproteobacteria</taxon>
        <taxon>Enterobacterales</taxon>
        <taxon>Morganellaceae</taxon>
        <taxon>Xenorhabdus</taxon>
    </lineage>
</organism>
<dbReference type="InterPro" id="IPR007577">
    <property type="entry name" value="GlycoTrfase_DXD_sugar-bd_CS"/>
</dbReference>